<gene>
    <name evidence="14" type="primary">pleC</name>
    <name evidence="15" type="ORF">HT99x_004530</name>
    <name evidence="14" type="ORF">HT99x_02214</name>
</gene>
<evidence type="ECO:0000313" key="16">
    <source>
        <dbReference type="Proteomes" id="UP000051497"/>
    </source>
</evidence>
<keyword evidence="4" id="KW-0597">Phosphoprotein</keyword>
<dbReference type="EMBL" id="LKAJ02000001">
    <property type="protein sequence ID" value="MCS5710685.1"/>
    <property type="molecule type" value="Genomic_DNA"/>
</dbReference>
<reference evidence="15" key="2">
    <citation type="journal article" date="2016" name="Genome Announc.">
        <title>Draft Genome Sequences of Two Novel Amoeba-Resistant Intranuclear Bacteria, 'Candidatus Berkiella cookevillensis' and 'Candidatus Berkiella aquae'.</title>
        <authorList>
            <person name="Mehari Y.T."/>
            <person name="Arivett B.A."/>
            <person name="Farone A.L."/>
            <person name="Gunderson J.H."/>
            <person name="Farone M.B."/>
        </authorList>
    </citation>
    <scope>NUCLEOTIDE SEQUENCE</scope>
    <source>
        <strain evidence="15">HT99</strain>
    </source>
</reference>
<feature type="domain" description="Histidine kinase" evidence="13">
    <location>
        <begin position="252"/>
        <end position="474"/>
    </location>
</feature>
<name>A0A0Q9YJA8_9GAMM</name>
<evidence type="ECO:0000256" key="6">
    <source>
        <dbReference type="ARBA" id="ARBA00022741"/>
    </source>
</evidence>
<evidence type="ECO:0000256" key="10">
    <source>
        <dbReference type="ARBA" id="ARBA00023136"/>
    </source>
</evidence>
<dbReference type="OrthoDB" id="5563233at2"/>
<accession>A0A0Q9YJA8</accession>
<sequence length="475" mass="52155">MESGIDSFPNTEGKIQESISNALVRIAHTSVLVSIPVGMICATLVYFGLKQTGVPLAYLGAWYIALMAISVARLLQVWAYLASPKKINLHRKLFSIVSVLSGAIWGSAGFLLMPEQSLMAQMMIVIILAGISVGAIQSLQANLFSSISFAMLVALPTSFWFLAQEGISYLVLACTVFTYVFFLIVIAVRGNYLLKKSLKLHYTNAKLVQDLRISNVNLQESLSSISDLVEQLKKSKLEAEKANNFKSEFVANMSHELRTPLNAILGYSEILLEEAKTEGLQKYVEKLVKINNSGAHLLTLVNDILDLSKIESGKMDVYLENVAVMQLVKEVESILGPLFAQNKNSFSVKIMGDIPVIHTDLIKLKQCLINLLSNANKFTKEGTVQLLIENQKINDEAFVSFSIIDTGIGIPPEQFPNLFKIFSQTDSKVARNLGGTGLGLYLTDKLCKLLGGAVNVKSELGRGSTFIITLPQRLN</sequence>
<evidence type="ECO:0000259" key="13">
    <source>
        <dbReference type="PROSITE" id="PS50109"/>
    </source>
</evidence>
<evidence type="ECO:0000313" key="15">
    <source>
        <dbReference type="EMBL" id="MCS5710685.1"/>
    </source>
</evidence>
<dbReference type="PANTHER" id="PTHR43711:SF26">
    <property type="entry name" value="SENSOR HISTIDINE KINASE RCSC"/>
    <property type="match status" value="1"/>
</dbReference>
<evidence type="ECO:0000256" key="3">
    <source>
        <dbReference type="ARBA" id="ARBA00012438"/>
    </source>
</evidence>
<dbReference type="PROSITE" id="PS50109">
    <property type="entry name" value="HIS_KIN"/>
    <property type="match status" value="1"/>
</dbReference>
<dbReference type="GO" id="GO:0016020">
    <property type="term" value="C:membrane"/>
    <property type="evidence" value="ECO:0007669"/>
    <property type="project" value="UniProtKB-SubCell"/>
</dbReference>
<dbReference type="SMART" id="SM00388">
    <property type="entry name" value="HisKA"/>
    <property type="match status" value="1"/>
</dbReference>
<keyword evidence="10 12" id="KW-0472">Membrane</keyword>
<comment type="caution">
    <text evidence="14">The sequence shown here is derived from an EMBL/GenBank/DDBJ whole genome shotgun (WGS) entry which is preliminary data.</text>
</comment>
<keyword evidence="9" id="KW-0902">Two-component regulatory system</keyword>
<dbReference type="RefSeq" id="WP_075066829.1">
    <property type="nucleotide sequence ID" value="NZ_LKAJ02000001.1"/>
</dbReference>
<comment type="catalytic activity">
    <reaction evidence="1">
        <text>ATP + protein L-histidine = ADP + protein N-phospho-L-histidine.</text>
        <dbReference type="EC" id="2.7.13.3"/>
    </reaction>
</comment>
<feature type="transmembrane region" description="Helical" evidence="12">
    <location>
        <begin position="26"/>
        <end position="49"/>
    </location>
</feature>
<feature type="transmembrane region" description="Helical" evidence="12">
    <location>
        <begin position="118"/>
        <end position="136"/>
    </location>
</feature>
<evidence type="ECO:0000256" key="12">
    <source>
        <dbReference type="SAM" id="Phobius"/>
    </source>
</evidence>
<feature type="transmembrane region" description="Helical" evidence="12">
    <location>
        <begin position="143"/>
        <end position="163"/>
    </location>
</feature>
<dbReference type="EC" id="2.7.13.3" evidence="3"/>
<dbReference type="CDD" id="cd00082">
    <property type="entry name" value="HisKA"/>
    <property type="match status" value="1"/>
</dbReference>
<evidence type="ECO:0000256" key="8">
    <source>
        <dbReference type="ARBA" id="ARBA00022840"/>
    </source>
</evidence>
<keyword evidence="16" id="KW-1185">Reference proteome</keyword>
<dbReference type="InterPro" id="IPR003661">
    <property type="entry name" value="HisK_dim/P_dom"/>
</dbReference>
<keyword evidence="12" id="KW-0812">Transmembrane</keyword>
<dbReference type="SMART" id="SM00387">
    <property type="entry name" value="HATPase_c"/>
    <property type="match status" value="1"/>
</dbReference>
<comment type="subcellular location">
    <subcellularLocation>
        <location evidence="2">Membrane</location>
    </subcellularLocation>
</comment>
<evidence type="ECO:0000313" key="14">
    <source>
        <dbReference type="EMBL" id="KRG20726.1"/>
    </source>
</evidence>
<dbReference type="Pfam" id="PF02518">
    <property type="entry name" value="HATPase_c"/>
    <property type="match status" value="1"/>
</dbReference>
<feature type="transmembrane region" description="Helical" evidence="12">
    <location>
        <begin position="169"/>
        <end position="188"/>
    </location>
</feature>
<protein>
    <recommendedName>
        <fullName evidence="3">histidine kinase</fullName>
        <ecNumber evidence="3">2.7.13.3</ecNumber>
    </recommendedName>
</protein>
<evidence type="ECO:0000256" key="4">
    <source>
        <dbReference type="ARBA" id="ARBA00022553"/>
    </source>
</evidence>
<dbReference type="PANTHER" id="PTHR43711">
    <property type="entry name" value="TWO-COMPONENT HISTIDINE KINASE"/>
    <property type="match status" value="1"/>
</dbReference>
<evidence type="ECO:0000256" key="7">
    <source>
        <dbReference type="ARBA" id="ARBA00022777"/>
    </source>
</evidence>
<keyword evidence="11" id="KW-0131">Cell cycle</keyword>
<dbReference type="SUPFAM" id="SSF47384">
    <property type="entry name" value="Homodimeric domain of signal transducing histidine kinase"/>
    <property type="match status" value="1"/>
</dbReference>
<feature type="transmembrane region" description="Helical" evidence="12">
    <location>
        <begin position="93"/>
        <end position="112"/>
    </location>
</feature>
<dbReference type="InterPro" id="IPR050736">
    <property type="entry name" value="Sensor_HK_Regulatory"/>
</dbReference>
<dbReference type="PRINTS" id="PR00344">
    <property type="entry name" value="BCTRLSENSOR"/>
</dbReference>
<organism evidence="14">
    <name type="scientific">Candidatus Berkiella aquae</name>
    <dbReference type="NCBI Taxonomy" id="295108"/>
    <lineage>
        <taxon>Bacteria</taxon>
        <taxon>Pseudomonadati</taxon>
        <taxon>Pseudomonadota</taxon>
        <taxon>Gammaproteobacteria</taxon>
        <taxon>Candidatus Berkiellales</taxon>
        <taxon>Candidatus Berkiellaceae</taxon>
        <taxon>Candidatus Berkiella</taxon>
    </lineage>
</organism>
<reference evidence="14" key="1">
    <citation type="submission" date="2015-09" db="EMBL/GenBank/DDBJ databases">
        <title>Draft Genome Sequences of Two Novel Amoeba-resistant Intranuclear Bacteria, Candidatus Berkiella cookevillensis and Candidatus Berkiella aquae.</title>
        <authorList>
            <person name="Mehari Y.T."/>
            <person name="Arivett B.A."/>
            <person name="Farone A.L."/>
            <person name="Gunderson J.H."/>
            <person name="Farone M.B."/>
        </authorList>
    </citation>
    <scope>NUCLEOTIDE SEQUENCE [LARGE SCALE GENOMIC DNA]</scope>
    <source>
        <strain evidence="14">HT99</strain>
    </source>
</reference>
<dbReference type="Proteomes" id="UP000051497">
    <property type="component" value="Unassembled WGS sequence"/>
</dbReference>
<evidence type="ECO:0000256" key="2">
    <source>
        <dbReference type="ARBA" id="ARBA00004370"/>
    </source>
</evidence>
<dbReference type="InterPro" id="IPR004358">
    <property type="entry name" value="Sig_transdc_His_kin-like_C"/>
</dbReference>
<dbReference type="InterPro" id="IPR003594">
    <property type="entry name" value="HATPase_dom"/>
</dbReference>
<keyword evidence="6" id="KW-0547">Nucleotide-binding</keyword>
<dbReference type="EMBL" id="LKAJ01000009">
    <property type="protein sequence ID" value="KRG20726.1"/>
    <property type="molecule type" value="Genomic_DNA"/>
</dbReference>
<dbReference type="STRING" id="295108.HT99x_02214"/>
<keyword evidence="12" id="KW-1133">Transmembrane helix</keyword>
<proteinExistence type="predicted"/>
<dbReference type="GO" id="GO:0000155">
    <property type="term" value="F:phosphorelay sensor kinase activity"/>
    <property type="evidence" value="ECO:0007669"/>
    <property type="project" value="InterPro"/>
</dbReference>
<evidence type="ECO:0000256" key="1">
    <source>
        <dbReference type="ARBA" id="ARBA00000085"/>
    </source>
</evidence>
<dbReference type="FunFam" id="3.30.565.10:FF:000010">
    <property type="entry name" value="Sensor histidine kinase RcsC"/>
    <property type="match status" value="1"/>
</dbReference>
<evidence type="ECO:0000256" key="9">
    <source>
        <dbReference type="ARBA" id="ARBA00023012"/>
    </source>
</evidence>
<dbReference type="InterPro" id="IPR005467">
    <property type="entry name" value="His_kinase_dom"/>
</dbReference>
<evidence type="ECO:0000256" key="11">
    <source>
        <dbReference type="ARBA" id="ARBA00023306"/>
    </source>
</evidence>
<evidence type="ECO:0000256" key="5">
    <source>
        <dbReference type="ARBA" id="ARBA00022679"/>
    </source>
</evidence>
<feature type="transmembrane region" description="Helical" evidence="12">
    <location>
        <begin position="61"/>
        <end position="81"/>
    </location>
</feature>
<dbReference type="Pfam" id="PF00512">
    <property type="entry name" value="HisKA"/>
    <property type="match status" value="1"/>
</dbReference>
<keyword evidence="5 14" id="KW-0808">Transferase</keyword>
<dbReference type="InterPro" id="IPR036890">
    <property type="entry name" value="HATPase_C_sf"/>
</dbReference>
<dbReference type="AlphaFoldDB" id="A0A0Q9YJA8"/>
<keyword evidence="8" id="KW-0067">ATP-binding</keyword>
<dbReference type="FunFam" id="1.10.287.130:FF:000038">
    <property type="entry name" value="Sensory transduction histidine kinase"/>
    <property type="match status" value="1"/>
</dbReference>
<reference evidence="15" key="3">
    <citation type="submission" date="2021-06" db="EMBL/GenBank/DDBJ databases">
        <title>Genomic Description and Analysis of Intracellular Bacteria, Candidatus Berkiella cookevillensis and Candidatus Berkiella aquae.</title>
        <authorList>
            <person name="Kidane D.T."/>
            <person name="Mehari Y.T."/>
            <person name="Rice F.C."/>
            <person name="Arivett B.A."/>
            <person name="Farone A.L."/>
            <person name="Berk S.G."/>
            <person name="Farone M.B."/>
        </authorList>
    </citation>
    <scope>NUCLEOTIDE SEQUENCE</scope>
    <source>
        <strain evidence="15">HT99</strain>
    </source>
</reference>
<keyword evidence="7" id="KW-0418">Kinase</keyword>
<dbReference type="Gene3D" id="1.10.287.130">
    <property type="match status" value="1"/>
</dbReference>
<dbReference type="InterPro" id="IPR036097">
    <property type="entry name" value="HisK_dim/P_sf"/>
</dbReference>
<dbReference type="GO" id="GO:0005524">
    <property type="term" value="F:ATP binding"/>
    <property type="evidence" value="ECO:0007669"/>
    <property type="project" value="UniProtKB-KW"/>
</dbReference>
<dbReference type="SUPFAM" id="SSF55874">
    <property type="entry name" value="ATPase domain of HSP90 chaperone/DNA topoisomerase II/histidine kinase"/>
    <property type="match status" value="1"/>
</dbReference>
<dbReference type="Gene3D" id="3.30.565.10">
    <property type="entry name" value="Histidine kinase-like ATPase, C-terminal domain"/>
    <property type="match status" value="1"/>
</dbReference>